<evidence type="ECO:0000313" key="2">
    <source>
        <dbReference type="EMBL" id="MFC0409155.1"/>
    </source>
</evidence>
<dbReference type="Proteomes" id="UP001589865">
    <property type="component" value="Unassembled WGS sequence"/>
</dbReference>
<feature type="compositionally biased region" description="Basic and acidic residues" evidence="1">
    <location>
        <begin position="1096"/>
        <end position="1107"/>
    </location>
</feature>
<name>A0ABV6JTV2_9PROT</name>
<evidence type="ECO:0000256" key="1">
    <source>
        <dbReference type="SAM" id="MobiDB-lite"/>
    </source>
</evidence>
<reference evidence="2 3" key="1">
    <citation type="submission" date="2024-09" db="EMBL/GenBank/DDBJ databases">
        <authorList>
            <person name="Sun Q."/>
            <person name="Mori K."/>
        </authorList>
    </citation>
    <scope>NUCLEOTIDE SEQUENCE [LARGE SCALE GENOMIC DNA]</scope>
    <source>
        <strain evidence="2 3">TBRC 5777</strain>
    </source>
</reference>
<feature type="compositionally biased region" description="Low complexity" evidence="1">
    <location>
        <begin position="447"/>
        <end position="502"/>
    </location>
</feature>
<keyword evidence="3" id="KW-1185">Reference proteome</keyword>
<accession>A0ABV6JTV2</accession>
<gene>
    <name evidence="2" type="ORF">ACFFGY_12930</name>
</gene>
<feature type="compositionally biased region" description="Basic residues" evidence="1">
    <location>
        <begin position="64"/>
        <end position="73"/>
    </location>
</feature>
<feature type="region of interest" description="Disordered" evidence="1">
    <location>
        <begin position="1096"/>
        <end position="1117"/>
    </location>
</feature>
<evidence type="ECO:0000313" key="3">
    <source>
        <dbReference type="Proteomes" id="UP001589865"/>
    </source>
</evidence>
<feature type="region of interest" description="Disordered" evidence="1">
    <location>
        <begin position="1"/>
        <end position="73"/>
    </location>
</feature>
<comment type="caution">
    <text evidence="2">The sequence shown here is derived from an EMBL/GenBank/DDBJ whole genome shotgun (WGS) entry which is preliminary data.</text>
</comment>
<dbReference type="EMBL" id="JBHLUN010000008">
    <property type="protein sequence ID" value="MFC0409155.1"/>
    <property type="molecule type" value="Genomic_DNA"/>
</dbReference>
<dbReference type="RefSeq" id="WP_377044902.1">
    <property type="nucleotide sequence ID" value="NZ_JBHLUN010000008.1"/>
</dbReference>
<feature type="region of interest" description="Disordered" evidence="1">
    <location>
        <begin position="447"/>
        <end position="518"/>
    </location>
</feature>
<proteinExistence type="predicted"/>
<feature type="compositionally biased region" description="Low complexity" evidence="1">
    <location>
        <begin position="708"/>
        <end position="743"/>
    </location>
</feature>
<feature type="region of interest" description="Disordered" evidence="1">
    <location>
        <begin position="698"/>
        <end position="746"/>
    </location>
</feature>
<protein>
    <submittedName>
        <fullName evidence="2">AsmA-like C-terminal region-containing protein</fullName>
    </submittedName>
</protein>
<organism evidence="2 3">
    <name type="scientific">Roseomonas elaeocarpi</name>
    <dbReference type="NCBI Taxonomy" id="907779"/>
    <lineage>
        <taxon>Bacteria</taxon>
        <taxon>Pseudomonadati</taxon>
        <taxon>Pseudomonadota</taxon>
        <taxon>Alphaproteobacteria</taxon>
        <taxon>Acetobacterales</taxon>
        <taxon>Roseomonadaceae</taxon>
        <taxon>Roseomonas</taxon>
    </lineage>
</organism>
<sequence>MAERGAPTLPDSFVPDSVARDDGAPAVLAPPGGAPGSRTPGSRAPDGVAPDRRAAEASATPHPARPRPAPRRHPTLRQRLRALAHPAALGRVLFWGLAPFLHATLAALFLGCLALAALSWRLQQGPLALPAVASALEAVAGQGGLSLKLAAASISWAPPDGDEAAPLVIGVQGATLPDASGTARLQLPAAEARLPVAPLLRGQITPATVTLLAPSLVLELGAARTETPAEGPAAARARSRWSDPLEDLLRPHGPDDLLSVLRGVRVDAASLEVRSRHGHTVATFTDGDLRLNRTGMGELSFEGGGQLRIGAAAGRLRFSGRAGGQPGALELNLALPTIRPAELAEALPSLRPLADLDAPLSLDAALRYDEAGAHGQARLRVGEGRVLLPGGGTATLRGGDDAVEVMARLDGLGPDFMPWGEVSATLRGGALDLPGTAQLRLPIPAEGTAAPSEAAGPAAVPPAGAASTSPTRPAARRPAGSRSAGTTPPGAASNGPAASPVPAAAPVPAAPTPAAAPAVDPATGAARLVVSLAPPDAAGRRPVSARFRLGAAALSLPGAGTVLLGAGENRAALDLPDLPDPAKPTGTARLRLGPGSLQQPDGSQAGFREAALSLEAVPGTVTLRSARLALAPAGSAPDAPVLTAQGEAHDAAAGWSGALDLALDRVAVADLHAYWPTSVAPGGRAWIVENITSGTARDGRWHLSGSLPGTTATAPAPASTTPAAPAADAPGGPGTTPGATPGGHFRLDGMTGTLALDDATVHWLRPIPPLEHVSGTVNFTSPAEIVVQADRARQRGTAITVDAFRMRLYDLDGEQEKTALSGRLNGPLRDMLRLVAHPRLHLLDSVPVDPAKSGGRAQVSLDLAFPLLADLPAERLDVHARGQVEDASLGDLVLDQALRRGRLALDVTQNGMTIGGTADLGPIRGAKMDASMDFRDGAPGQLLVRAHVQGPADLDALHGTQLDPTERVGGGAAMDIQVEQRRGGDTTVAVRGDLRDARLSLAPLNWRKAPGAPASLDLALRLHGDELRQIDRLRVEAPDLAVDTRIGFAPGSRTESVAFRDARIGQSRLSGELRFPPSPGGVWGVRLNSAVLDLRGVEPGDKPDAKTSDGTAGDDLPKVDLDAQVDRLLLRDRVLEGVGARVRQDGAGVVREARVSAASAGRNVLSLEVSPRPGGGRDMLGHAEDLGGLLAAAGLTGTIDGGRLEMRGAWPADTPAAPLTGTAELTSFGLHGLGGAAKLLQALSIYGIPEALSGPGLRVRRLHLPFTLTPSTLSLRDARLTSASLGATLTGRLQRPAGQVEASGTIVPSYALNSLPGRIPLIGRLFTAEPGGGLLAATFRLHGPVDDPTVTVNPLSLLAPGALRGLFEPKRDGAEGR</sequence>